<name>A0A9P8Y2P1_9PEZI</name>
<feature type="repeat" description="ANK" evidence="3">
    <location>
        <begin position="166"/>
        <end position="198"/>
    </location>
</feature>
<dbReference type="EMBL" id="JAGTJQ010000007">
    <property type="protein sequence ID" value="KAH7027359.1"/>
    <property type="molecule type" value="Genomic_DNA"/>
</dbReference>
<dbReference type="InterPro" id="IPR051165">
    <property type="entry name" value="Multifunctional_ANK_Repeat"/>
</dbReference>
<dbReference type="InterPro" id="IPR036770">
    <property type="entry name" value="Ankyrin_rpt-contain_sf"/>
</dbReference>
<comment type="caution">
    <text evidence="4">The sequence shown here is derived from an EMBL/GenBank/DDBJ whole genome shotgun (WGS) entry which is preliminary data.</text>
</comment>
<keyword evidence="5" id="KW-1185">Reference proteome</keyword>
<gene>
    <name evidence="4" type="ORF">B0I36DRAFT_364569</name>
</gene>
<dbReference type="PROSITE" id="PS50297">
    <property type="entry name" value="ANK_REP_REGION"/>
    <property type="match status" value="2"/>
</dbReference>
<dbReference type="Proteomes" id="UP000756346">
    <property type="component" value="Unassembled WGS sequence"/>
</dbReference>
<dbReference type="AlphaFoldDB" id="A0A9P8Y2P1"/>
<dbReference type="Gene3D" id="1.25.40.20">
    <property type="entry name" value="Ankyrin repeat-containing domain"/>
    <property type="match status" value="2"/>
</dbReference>
<dbReference type="Pfam" id="PF12796">
    <property type="entry name" value="Ank_2"/>
    <property type="match status" value="2"/>
</dbReference>
<dbReference type="InterPro" id="IPR002110">
    <property type="entry name" value="Ankyrin_rpt"/>
</dbReference>
<dbReference type="SUPFAM" id="SSF48403">
    <property type="entry name" value="Ankyrin repeat"/>
    <property type="match status" value="1"/>
</dbReference>
<accession>A0A9P8Y2P1</accession>
<dbReference type="GeneID" id="70188533"/>
<evidence type="ECO:0000256" key="2">
    <source>
        <dbReference type="ARBA" id="ARBA00023043"/>
    </source>
</evidence>
<dbReference type="SMART" id="SM00248">
    <property type="entry name" value="ANK"/>
    <property type="match status" value="4"/>
</dbReference>
<evidence type="ECO:0000256" key="1">
    <source>
        <dbReference type="ARBA" id="ARBA00022737"/>
    </source>
</evidence>
<dbReference type="RefSeq" id="XP_046010158.1">
    <property type="nucleotide sequence ID" value="XM_046158987.1"/>
</dbReference>
<keyword evidence="1" id="KW-0677">Repeat</keyword>
<feature type="repeat" description="ANK" evidence="3">
    <location>
        <begin position="23"/>
        <end position="55"/>
    </location>
</feature>
<dbReference type="OrthoDB" id="195446at2759"/>
<dbReference type="PROSITE" id="PS50088">
    <property type="entry name" value="ANK_REPEAT"/>
    <property type="match status" value="3"/>
</dbReference>
<proteinExistence type="predicted"/>
<evidence type="ECO:0000313" key="4">
    <source>
        <dbReference type="EMBL" id="KAH7027359.1"/>
    </source>
</evidence>
<reference evidence="4" key="1">
    <citation type="journal article" date="2021" name="Nat. Commun.">
        <title>Genetic determinants of endophytism in the Arabidopsis root mycobiome.</title>
        <authorList>
            <person name="Mesny F."/>
            <person name="Miyauchi S."/>
            <person name="Thiergart T."/>
            <person name="Pickel B."/>
            <person name="Atanasova L."/>
            <person name="Karlsson M."/>
            <person name="Huettel B."/>
            <person name="Barry K.W."/>
            <person name="Haridas S."/>
            <person name="Chen C."/>
            <person name="Bauer D."/>
            <person name="Andreopoulos W."/>
            <person name="Pangilinan J."/>
            <person name="LaButti K."/>
            <person name="Riley R."/>
            <person name="Lipzen A."/>
            <person name="Clum A."/>
            <person name="Drula E."/>
            <person name="Henrissat B."/>
            <person name="Kohler A."/>
            <person name="Grigoriev I.V."/>
            <person name="Martin F.M."/>
            <person name="Hacquard S."/>
        </authorList>
    </citation>
    <scope>NUCLEOTIDE SEQUENCE</scope>
    <source>
        <strain evidence="4">MPI-CAGE-CH-0230</strain>
    </source>
</reference>
<feature type="repeat" description="ANK" evidence="3">
    <location>
        <begin position="122"/>
        <end position="154"/>
    </location>
</feature>
<keyword evidence="2 3" id="KW-0040">ANK repeat</keyword>
<dbReference type="PANTHER" id="PTHR24123:SF33">
    <property type="entry name" value="PROTEIN HOS4"/>
    <property type="match status" value="1"/>
</dbReference>
<evidence type="ECO:0000313" key="5">
    <source>
        <dbReference type="Proteomes" id="UP000756346"/>
    </source>
</evidence>
<sequence length="215" mass="23100">MEELQLLVNHGANINQKVAADAETPTPLMRAAKHGRYDFVKYLLANSVDASTKNEKGDDALMLALLNHHKRCAEALLNHGVSTGGNSLSTQSSITVAIKAKWFKIATKLIIRGADLEIQDEQSWTPLMHAVAIGNLHTVKMLVDKGAFLNAAGVNAEQDGANEDKSQETALNIAIRKGFYDIAALLLTSGSSVTLATDMNPDLSRHGYVPVLAAE</sequence>
<evidence type="ECO:0000256" key="3">
    <source>
        <dbReference type="PROSITE-ProRule" id="PRU00023"/>
    </source>
</evidence>
<organism evidence="4 5">
    <name type="scientific">Microdochium trichocladiopsis</name>
    <dbReference type="NCBI Taxonomy" id="1682393"/>
    <lineage>
        <taxon>Eukaryota</taxon>
        <taxon>Fungi</taxon>
        <taxon>Dikarya</taxon>
        <taxon>Ascomycota</taxon>
        <taxon>Pezizomycotina</taxon>
        <taxon>Sordariomycetes</taxon>
        <taxon>Xylariomycetidae</taxon>
        <taxon>Xylariales</taxon>
        <taxon>Microdochiaceae</taxon>
        <taxon>Microdochium</taxon>
    </lineage>
</organism>
<protein>
    <submittedName>
        <fullName evidence="4">Ankyrin repeat-containing domain protein</fullName>
    </submittedName>
</protein>
<dbReference type="PANTHER" id="PTHR24123">
    <property type="entry name" value="ANKYRIN REPEAT-CONTAINING"/>
    <property type="match status" value="1"/>
</dbReference>